<proteinExistence type="predicted"/>
<evidence type="ECO:0000313" key="2">
    <source>
        <dbReference type="EMBL" id="MBK7674931.1"/>
    </source>
</evidence>
<feature type="domain" description="HEPN" evidence="1">
    <location>
        <begin position="9"/>
        <end position="104"/>
    </location>
</feature>
<organism evidence="2 3">
    <name type="scientific">Candidatus Accumulibacter proximus</name>
    <dbReference type="NCBI Taxonomy" id="2954385"/>
    <lineage>
        <taxon>Bacteria</taxon>
        <taxon>Pseudomonadati</taxon>
        <taxon>Pseudomonadota</taxon>
        <taxon>Betaproteobacteria</taxon>
        <taxon>Candidatus Accumulibacter</taxon>
    </lineage>
</organism>
<comment type="caution">
    <text evidence="2">The sequence shown here is derived from an EMBL/GenBank/DDBJ whole genome shotgun (WGS) entry which is preliminary data.</text>
</comment>
<dbReference type="Pfam" id="PF05168">
    <property type="entry name" value="HEPN"/>
    <property type="match status" value="1"/>
</dbReference>
<dbReference type="Gene3D" id="1.20.120.330">
    <property type="entry name" value="Nucleotidyltransferases domain 2"/>
    <property type="match status" value="1"/>
</dbReference>
<accession>A0A935UFF0</accession>
<name>A0A935UFF0_9PROT</name>
<dbReference type="AlphaFoldDB" id="A0A935UFF0"/>
<dbReference type="SUPFAM" id="SSF81593">
    <property type="entry name" value="Nucleotidyltransferase substrate binding subunit/domain"/>
    <property type="match status" value="1"/>
</dbReference>
<dbReference type="EMBL" id="JADJMH010000006">
    <property type="protein sequence ID" value="MBK7674931.1"/>
    <property type="molecule type" value="Genomic_DNA"/>
</dbReference>
<dbReference type="Proteomes" id="UP000697998">
    <property type="component" value="Unassembled WGS sequence"/>
</dbReference>
<reference evidence="2 3" key="1">
    <citation type="submission" date="2020-10" db="EMBL/GenBank/DDBJ databases">
        <title>Connecting structure to function with the recovery of over 1000 high-quality activated sludge metagenome-assembled genomes encoding full-length rRNA genes using long-read sequencing.</title>
        <authorList>
            <person name="Singleton C.M."/>
            <person name="Petriglieri F."/>
            <person name="Kristensen J.M."/>
            <person name="Kirkegaard R.H."/>
            <person name="Michaelsen T.Y."/>
            <person name="Andersen M.H."/>
            <person name="Karst S.M."/>
            <person name="Dueholm M.S."/>
            <person name="Nielsen P.H."/>
            <person name="Albertsen M."/>
        </authorList>
    </citation>
    <scope>NUCLEOTIDE SEQUENCE [LARGE SCALE GENOMIC DNA]</scope>
    <source>
        <strain evidence="2">EsbW_18-Q3-R4-48_BATAC.285</strain>
    </source>
</reference>
<sequence>MTSPLDHARALLARARDDFYVVRHLRGEADAPLWVLGFHAQQAVEKALKSVLSSRGIEYPRTHNLVMLVEMLRRAQIGLPPDADALGLLVPFGVLLRYEDVEGADPQHIDPERFDGFVVRTIDWAVEHLKKAD</sequence>
<protein>
    <submittedName>
        <fullName evidence="2">HEPN domain-containing protein</fullName>
    </submittedName>
</protein>
<dbReference type="InterPro" id="IPR007842">
    <property type="entry name" value="HEPN_dom"/>
</dbReference>
<evidence type="ECO:0000259" key="1">
    <source>
        <dbReference type="Pfam" id="PF05168"/>
    </source>
</evidence>
<gene>
    <name evidence="2" type="ORF">IPJ27_09300</name>
</gene>
<evidence type="ECO:0000313" key="3">
    <source>
        <dbReference type="Proteomes" id="UP000697998"/>
    </source>
</evidence>